<keyword evidence="4 7" id="KW-0238">DNA-binding</keyword>
<dbReference type="PROSITE" id="PS51755">
    <property type="entry name" value="OMPR_PHOB"/>
    <property type="match status" value="1"/>
</dbReference>
<dbReference type="GO" id="GO:0000156">
    <property type="term" value="F:phosphorelay response regulator activity"/>
    <property type="evidence" value="ECO:0007669"/>
    <property type="project" value="TreeGrafter"/>
</dbReference>
<feature type="domain" description="Response regulatory" evidence="8">
    <location>
        <begin position="7"/>
        <end position="121"/>
    </location>
</feature>
<evidence type="ECO:0000313" key="10">
    <source>
        <dbReference type="EMBL" id="RXJ58040.1"/>
    </source>
</evidence>
<keyword evidence="11" id="KW-1185">Reference proteome</keyword>
<evidence type="ECO:0000256" key="4">
    <source>
        <dbReference type="ARBA" id="ARBA00023125"/>
    </source>
</evidence>
<evidence type="ECO:0000256" key="6">
    <source>
        <dbReference type="PROSITE-ProRule" id="PRU00169"/>
    </source>
</evidence>
<dbReference type="GO" id="GO:0032993">
    <property type="term" value="C:protein-DNA complex"/>
    <property type="evidence" value="ECO:0007669"/>
    <property type="project" value="TreeGrafter"/>
</dbReference>
<evidence type="ECO:0000256" key="7">
    <source>
        <dbReference type="PROSITE-ProRule" id="PRU01091"/>
    </source>
</evidence>
<dbReference type="SMART" id="SM00862">
    <property type="entry name" value="Trans_reg_C"/>
    <property type="match status" value="1"/>
</dbReference>
<reference evidence="10 11" key="1">
    <citation type="submission" date="2017-10" db="EMBL/GenBank/DDBJ databases">
        <title>Genomics of the genus Arcobacter.</title>
        <authorList>
            <person name="Perez-Cataluna A."/>
            <person name="Figueras M.J."/>
        </authorList>
    </citation>
    <scope>NUCLEOTIDE SEQUENCE [LARGE SCALE GENOMIC DNA]</scope>
    <source>
        <strain evidence="10 11">CECT 8987</strain>
    </source>
</reference>
<feature type="DNA-binding region" description="OmpR/PhoB-type" evidence="7">
    <location>
        <begin position="129"/>
        <end position="223"/>
    </location>
</feature>
<accession>A0A4V1LP25</accession>
<dbReference type="Pfam" id="PF00486">
    <property type="entry name" value="Trans_reg_C"/>
    <property type="match status" value="1"/>
</dbReference>
<keyword evidence="2" id="KW-0902">Two-component regulatory system</keyword>
<dbReference type="InterPro" id="IPR001789">
    <property type="entry name" value="Sig_transdc_resp-reg_receiver"/>
</dbReference>
<proteinExistence type="predicted"/>
<dbReference type="InterPro" id="IPR011006">
    <property type="entry name" value="CheY-like_superfamily"/>
</dbReference>
<dbReference type="GO" id="GO:0000976">
    <property type="term" value="F:transcription cis-regulatory region binding"/>
    <property type="evidence" value="ECO:0007669"/>
    <property type="project" value="TreeGrafter"/>
</dbReference>
<evidence type="ECO:0000313" key="11">
    <source>
        <dbReference type="Proteomes" id="UP000290657"/>
    </source>
</evidence>
<keyword evidence="1 6" id="KW-0597">Phosphoprotein</keyword>
<dbReference type="PANTHER" id="PTHR48111">
    <property type="entry name" value="REGULATOR OF RPOS"/>
    <property type="match status" value="1"/>
</dbReference>
<dbReference type="InterPro" id="IPR036388">
    <property type="entry name" value="WH-like_DNA-bd_sf"/>
</dbReference>
<name>A0A4V1LP25_9BACT</name>
<dbReference type="CDD" id="cd17536">
    <property type="entry name" value="REC_YesN-like"/>
    <property type="match status" value="1"/>
</dbReference>
<dbReference type="Proteomes" id="UP000290657">
    <property type="component" value="Unassembled WGS sequence"/>
</dbReference>
<evidence type="ECO:0000256" key="2">
    <source>
        <dbReference type="ARBA" id="ARBA00023012"/>
    </source>
</evidence>
<evidence type="ECO:0000256" key="1">
    <source>
        <dbReference type="ARBA" id="ARBA00022553"/>
    </source>
</evidence>
<feature type="domain" description="OmpR/PhoB-type" evidence="9">
    <location>
        <begin position="129"/>
        <end position="223"/>
    </location>
</feature>
<dbReference type="PANTHER" id="PTHR48111:SF1">
    <property type="entry name" value="TWO-COMPONENT RESPONSE REGULATOR ORR33"/>
    <property type="match status" value="1"/>
</dbReference>
<dbReference type="SUPFAM" id="SSF52172">
    <property type="entry name" value="CheY-like"/>
    <property type="match status" value="1"/>
</dbReference>
<dbReference type="RefSeq" id="WP_128995903.1">
    <property type="nucleotide sequence ID" value="NZ_PDKN01000003.1"/>
</dbReference>
<dbReference type="InterPro" id="IPR001867">
    <property type="entry name" value="OmpR/PhoB-type_DNA-bd"/>
</dbReference>
<dbReference type="GO" id="GO:0005829">
    <property type="term" value="C:cytosol"/>
    <property type="evidence" value="ECO:0007669"/>
    <property type="project" value="TreeGrafter"/>
</dbReference>
<dbReference type="Gene3D" id="1.10.10.10">
    <property type="entry name" value="Winged helix-like DNA-binding domain superfamily/Winged helix DNA-binding domain"/>
    <property type="match status" value="1"/>
</dbReference>
<comment type="caution">
    <text evidence="10">The sequence shown here is derived from an EMBL/GenBank/DDBJ whole genome shotgun (WGS) entry which is preliminary data.</text>
</comment>
<evidence type="ECO:0000259" key="8">
    <source>
        <dbReference type="PROSITE" id="PS50110"/>
    </source>
</evidence>
<dbReference type="Pfam" id="PF00072">
    <property type="entry name" value="Response_reg"/>
    <property type="match status" value="1"/>
</dbReference>
<dbReference type="GO" id="GO:0006355">
    <property type="term" value="P:regulation of DNA-templated transcription"/>
    <property type="evidence" value="ECO:0007669"/>
    <property type="project" value="InterPro"/>
</dbReference>
<dbReference type="PROSITE" id="PS50110">
    <property type="entry name" value="RESPONSE_REGULATORY"/>
    <property type="match status" value="1"/>
</dbReference>
<dbReference type="OrthoDB" id="9808843at2"/>
<feature type="modified residue" description="4-aspartylphosphate" evidence="6">
    <location>
        <position position="56"/>
    </location>
</feature>
<dbReference type="Gene3D" id="3.40.50.2300">
    <property type="match status" value="1"/>
</dbReference>
<dbReference type="InterPro" id="IPR039420">
    <property type="entry name" value="WalR-like"/>
</dbReference>
<gene>
    <name evidence="10" type="ORF">CRV04_05910</name>
</gene>
<keyword evidence="5" id="KW-0804">Transcription</keyword>
<sequence length="223" mass="26033">MERKEMKILLVEDDEIARENAVEYLNTLFNTVFEAKDGLEALKLYNQEHPDIIISDIQMPKFNGLEFIEQIRKKDRTTQIIITSAFSTKEYLLRAVELQLVKYLIKPVSEEALNDAIQHCFENRLSQQSNIVPLKEGYTFDTYNQTLFCHQEQIKLRTKEILLLDLLLKNAQRFVTYSEIEQVVWQEESMSKDALKTLIRDIKAKLPKESIVNLSGTGYKINV</sequence>
<protein>
    <submittedName>
        <fullName evidence="10">DNA-binding response regulator</fullName>
    </submittedName>
</protein>
<evidence type="ECO:0000256" key="5">
    <source>
        <dbReference type="ARBA" id="ARBA00023163"/>
    </source>
</evidence>
<evidence type="ECO:0000259" key="9">
    <source>
        <dbReference type="PROSITE" id="PS51755"/>
    </source>
</evidence>
<keyword evidence="3" id="KW-0805">Transcription regulation</keyword>
<dbReference type="AlphaFoldDB" id="A0A4V1LP25"/>
<evidence type="ECO:0000256" key="3">
    <source>
        <dbReference type="ARBA" id="ARBA00023015"/>
    </source>
</evidence>
<dbReference type="EMBL" id="PDKN01000003">
    <property type="protein sequence ID" value="RXJ58040.1"/>
    <property type="molecule type" value="Genomic_DNA"/>
</dbReference>
<dbReference type="SMART" id="SM00448">
    <property type="entry name" value="REC"/>
    <property type="match status" value="1"/>
</dbReference>
<organism evidence="10 11">
    <name type="scientific">Candidatus Marinarcus aquaticus</name>
    <dbReference type="NCBI Taxonomy" id="2044504"/>
    <lineage>
        <taxon>Bacteria</taxon>
        <taxon>Pseudomonadati</taxon>
        <taxon>Campylobacterota</taxon>
        <taxon>Epsilonproteobacteria</taxon>
        <taxon>Campylobacterales</taxon>
        <taxon>Arcobacteraceae</taxon>
        <taxon>Candidatus Marinarcus</taxon>
    </lineage>
</organism>